<dbReference type="OrthoDB" id="9805337at2"/>
<dbReference type="Proteomes" id="UP000218765">
    <property type="component" value="Chromosome"/>
</dbReference>
<dbReference type="GO" id="GO:0016491">
    <property type="term" value="F:oxidoreductase activity"/>
    <property type="evidence" value="ECO:0007669"/>
    <property type="project" value="UniProtKB-KW"/>
</dbReference>
<name>A0A1Z4VQ23_9GAMM</name>
<dbReference type="GO" id="GO:0050660">
    <property type="term" value="F:flavin adenine dinucleotide binding"/>
    <property type="evidence" value="ECO:0007669"/>
    <property type="project" value="InterPro"/>
</dbReference>
<dbReference type="RefSeq" id="WP_096365182.1">
    <property type="nucleotide sequence ID" value="NZ_AP018052.1"/>
</dbReference>
<gene>
    <name evidence="5" type="ORF">FOKN1_0923</name>
</gene>
<dbReference type="GO" id="GO:0009229">
    <property type="term" value="P:thiamine diphosphate biosynthetic process"/>
    <property type="evidence" value="ECO:0007669"/>
    <property type="project" value="UniProtKB-UniPathway"/>
</dbReference>
<dbReference type="AlphaFoldDB" id="A0A1Z4VQ23"/>
<keyword evidence="2" id="KW-0784">Thiamine biosynthesis</keyword>
<dbReference type="PANTHER" id="PTHR13847:SF289">
    <property type="entry name" value="GLYCINE OXIDASE"/>
    <property type="match status" value="1"/>
</dbReference>
<evidence type="ECO:0000313" key="6">
    <source>
        <dbReference type="Proteomes" id="UP000218765"/>
    </source>
</evidence>
<dbReference type="Pfam" id="PF01266">
    <property type="entry name" value="DAO"/>
    <property type="match status" value="1"/>
</dbReference>
<dbReference type="EMBL" id="AP018052">
    <property type="protein sequence ID" value="BAZ93324.1"/>
    <property type="molecule type" value="Genomic_DNA"/>
</dbReference>
<comment type="pathway">
    <text evidence="1">Cofactor biosynthesis; thiamine diphosphate biosynthesis.</text>
</comment>
<sequence length="371" mass="39876">MNTQTHTSEPVTIIGGGIIGMFTAYVLRRAGCEVSLLERGDVGQESSWAGGGILSPLYPWRYPDPVNALACWSQDHYPDWIGDIRELSGIDPELEPSGMLVLDPDQQPEAQDWAARFRREVCALDPAGVHALEPALAADTGAGLWLPFVSQVRNPRLVKALRGALSALEVPVREHCEVTACVCDESGGRVTAVATTGGEIPVQVLVVAGGAWTGRLLAATGWSLPIEPVRGQMLLLRAEPGQLRHMVLASGHYLIPRRDGRILAGSTLEYTGFDKTTTPEAEDELLRFATALVPDLARAPVEHHWAGLRPGSPHGIPAIGRHPVLRNLYINTGHFRNGVVMGPASARLLGDLLLGGEPILPPVDYDPEKIG</sequence>
<dbReference type="NCBIfam" id="TIGR02352">
    <property type="entry name" value="thiamin_ThiO"/>
    <property type="match status" value="1"/>
</dbReference>
<reference evidence="5 6" key="1">
    <citation type="submission" date="2017-05" db="EMBL/GenBank/DDBJ databases">
        <title>Thiocyanate degradation by Thiohalobacter thiocyanaticus FOKN1.</title>
        <authorList>
            <person name="Oshiki M."/>
            <person name="Fukushima T."/>
            <person name="Kawano S."/>
            <person name="Nakagawa J."/>
        </authorList>
    </citation>
    <scope>NUCLEOTIDE SEQUENCE [LARGE SCALE GENOMIC DNA]</scope>
    <source>
        <strain evidence="5 6">FOKN1</strain>
    </source>
</reference>
<dbReference type="Gene3D" id="3.30.9.10">
    <property type="entry name" value="D-Amino Acid Oxidase, subunit A, domain 2"/>
    <property type="match status" value="1"/>
</dbReference>
<evidence type="ECO:0000256" key="2">
    <source>
        <dbReference type="ARBA" id="ARBA00022977"/>
    </source>
</evidence>
<proteinExistence type="predicted"/>
<evidence type="ECO:0000256" key="1">
    <source>
        <dbReference type="ARBA" id="ARBA00004948"/>
    </source>
</evidence>
<dbReference type="UniPathway" id="UPA00060"/>
<keyword evidence="3" id="KW-0560">Oxidoreductase</keyword>
<keyword evidence="6" id="KW-1185">Reference proteome</keyword>
<evidence type="ECO:0000256" key="3">
    <source>
        <dbReference type="ARBA" id="ARBA00023002"/>
    </source>
</evidence>
<organism evidence="5 6">
    <name type="scientific">Thiohalobacter thiocyanaticus</name>
    <dbReference type="NCBI Taxonomy" id="585455"/>
    <lineage>
        <taxon>Bacteria</taxon>
        <taxon>Pseudomonadati</taxon>
        <taxon>Pseudomonadota</taxon>
        <taxon>Gammaproteobacteria</taxon>
        <taxon>Thiohalobacterales</taxon>
        <taxon>Thiohalobacteraceae</taxon>
        <taxon>Thiohalobacter</taxon>
    </lineage>
</organism>
<dbReference type="SUPFAM" id="SSF51905">
    <property type="entry name" value="FAD/NAD(P)-binding domain"/>
    <property type="match status" value="1"/>
</dbReference>
<dbReference type="Gene3D" id="3.50.50.60">
    <property type="entry name" value="FAD/NAD(P)-binding domain"/>
    <property type="match status" value="1"/>
</dbReference>
<dbReference type="InterPro" id="IPR012727">
    <property type="entry name" value="Gly_oxidase_ThiO"/>
</dbReference>
<dbReference type="InterPro" id="IPR036188">
    <property type="entry name" value="FAD/NAD-bd_sf"/>
</dbReference>
<feature type="domain" description="FAD dependent oxidoreductase" evidence="4">
    <location>
        <begin position="11"/>
        <end position="352"/>
    </location>
</feature>
<protein>
    <submittedName>
        <fullName evidence="5">Glycine/D-amino acid oxidases</fullName>
    </submittedName>
</protein>
<evidence type="ECO:0000313" key="5">
    <source>
        <dbReference type="EMBL" id="BAZ93324.1"/>
    </source>
</evidence>
<dbReference type="KEGG" id="ttc:FOKN1_0923"/>
<dbReference type="GO" id="GO:0005737">
    <property type="term" value="C:cytoplasm"/>
    <property type="evidence" value="ECO:0007669"/>
    <property type="project" value="TreeGrafter"/>
</dbReference>
<accession>A0A1Z4VQ23</accession>
<dbReference type="SUPFAM" id="SSF54373">
    <property type="entry name" value="FAD-linked reductases, C-terminal domain"/>
    <property type="match status" value="1"/>
</dbReference>
<dbReference type="GO" id="GO:0009228">
    <property type="term" value="P:thiamine biosynthetic process"/>
    <property type="evidence" value="ECO:0007669"/>
    <property type="project" value="UniProtKB-KW"/>
</dbReference>
<dbReference type="PANTHER" id="PTHR13847">
    <property type="entry name" value="SARCOSINE DEHYDROGENASE-RELATED"/>
    <property type="match status" value="1"/>
</dbReference>
<evidence type="ECO:0000259" key="4">
    <source>
        <dbReference type="Pfam" id="PF01266"/>
    </source>
</evidence>
<dbReference type="InterPro" id="IPR006076">
    <property type="entry name" value="FAD-dep_OxRdtase"/>
</dbReference>